<evidence type="ECO:0000313" key="11">
    <source>
        <dbReference type="EMBL" id="HGL17388.1"/>
    </source>
</evidence>
<dbReference type="NCBIfam" id="TIGR01768">
    <property type="entry name" value="GGGP-family"/>
    <property type="match status" value="1"/>
</dbReference>
<proteinExistence type="inferred from homology"/>
<evidence type="ECO:0000256" key="5">
    <source>
        <dbReference type="ARBA" id="ARBA00022842"/>
    </source>
</evidence>
<dbReference type="NCBIfam" id="NF003198">
    <property type="entry name" value="PRK04169.1-2"/>
    <property type="match status" value="1"/>
</dbReference>
<evidence type="ECO:0000256" key="7">
    <source>
        <dbReference type="ARBA" id="ARBA00023209"/>
    </source>
</evidence>
<evidence type="ECO:0000256" key="2">
    <source>
        <dbReference type="ARBA" id="ARBA00022516"/>
    </source>
</evidence>
<dbReference type="InterPro" id="IPR038597">
    <property type="entry name" value="GGGP/HepGP_synthase_sf"/>
</dbReference>
<name>A0A7V3ZXC4_UNCW3</name>
<evidence type="ECO:0000256" key="6">
    <source>
        <dbReference type="ARBA" id="ARBA00023098"/>
    </source>
</evidence>
<evidence type="ECO:0000256" key="8">
    <source>
        <dbReference type="ARBA" id="ARBA00023264"/>
    </source>
</evidence>
<dbReference type="GO" id="GO:0000287">
    <property type="term" value="F:magnesium ion binding"/>
    <property type="evidence" value="ECO:0007669"/>
    <property type="project" value="InterPro"/>
</dbReference>
<evidence type="ECO:0000256" key="10">
    <source>
        <dbReference type="NCBIfam" id="TIGR01769"/>
    </source>
</evidence>
<evidence type="ECO:0000256" key="3">
    <source>
        <dbReference type="ARBA" id="ARBA00022679"/>
    </source>
</evidence>
<keyword evidence="4" id="KW-0479">Metal-binding</keyword>
<dbReference type="GO" id="GO:0006650">
    <property type="term" value="P:glycerophospholipid metabolic process"/>
    <property type="evidence" value="ECO:0007669"/>
    <property type="project" value="InterPro"/>
</dbReference>
<dbReference type="CDD" id="cd02812">
    <property type="entry name" value="PcrB_like"/>
    <property type="match status" value="1"/>
</dbReference>
<dbReference type="GO" id="GO:0005737">
    <property type="term" value="C:cytoplasm"/>
    <property type="evidence" value="ECO:0007669"/>
    <property type="project" value="InterPro"/>
</dbReference>
<keyword evidence="8" id="KW-1208">Phospholipid metabolism</keyword>
<evidence type="ECO:0000256" key="1">
    <source>
        <dbReference type="ARBA" id="ARBA00012676"/>
    </source>
</evidence>
<keyword evidence="5" id="KW-0460">Magnesium</keyword>
<keyword evidence="2" id="KW-0444">Lipid biosynthesis</keyword>
<evidence type="ECO:0000256" key="4">
    <source>
        <dbReference type="ARBA" id="ARBA00022723"/>
    </source>
</evidence>
<dbReference type="AlphaFoldDB" id="A0A7V3ZXC4"/>
<organism evidence="11">
    <name type="scientific">candidate division WOR-3 bacterium</name>
    <dbReference type="NCBI Taxonomy" id="2052148"/>
    <lineage>
        <taxon>Bacteria</taxon>
        <taxon>Bacteria division WOR-3</taxon>
    </lineage>
</organism>
<evidence type="ECO:0000256" key="9">
    <source>
        <dbReference type="ARBA" id="ARBA00047288"/>
    </source>
</evidence>
<comment type="catalytic activity">
    <reaction evidence="9">
        <text>sn-glycerol 1-phosphate + (2E,6E,10E)-geranylgeranyl diphosphate = sn-3-O-(geranylgeranyl)glycerol 1-phosphate + diphosphate</text>
        <dbReference type="Rhea" id="RHEA:23404"/>
        <dbReference type="ChEBI" id="CHEBI:33019"/>
        <dbReference type="ChEBI" id="CHEBI:57677"/>
        <dbReference type="ChEBI" id="CHEBI:57685"/>
        <dbReference type="ChEBI" id="CHEBI:58756"/>
        <dbReference type="EC" id="2.5.1.41"/>
    </reaction>
</comment>
<reference evidence="11" key="1">
    <citation type="journal article" date="2020" name="mSystems">
        <title>Genome- and Community-Level Interaction Insights into Carbon Utilization and Element Cycling Functions of Hydrothermarchaeota in Hydrothermal Sediment.</title>
        <authorList>
            <person name="Zhou Z."/>
            <person name="Liu Y."/>
            <person name="Xu W."/>
            <person name="Pan J."/>
            <person name="Luo Z.H."/>
            <person name="Li M."/>
        </authorList>
    </citation>
    <scope>NUCLEOTIDE SEQUENCE [LARGE SCALE GENOMIC DNA]</scope>
    <source>
        <strain evidence="11">SpSt-69</strain>
    </source>
</reference>
<dbReference type="PANTHER" id="PTHR21235:SF22">
    <property type="entry name" value="GERANYLGERANYLGLYCERYL PHOSPHATE SYNTHASE"/>
    <property type="match status" value="1"/>
</dbReference>
<dbReference type="InterPro" id="IPR008205">
    <property type="entry name" value="GGGP_HepGP_synthase"/>
</dbReference>
<comment type="caution">
    <text evidence="11">The sequence shown here is derived from an EMBL/GenBank/DDBJ whole genome shotgun (WGS) entry which is preliminary data.</text>
</comment>
<dbReference type="GO" id="GO:0000107">
    <property type="term" value="F:imidazoleglycerol-phosphate synthase activity"/>
    <property type="evidence" value="ECO:0007669"/>
    <property type="project" value="TreeGrafter"/>
</dbReference>
<accession>A0A7V3ZXC4</accession>
<dbReference type="EC" id="2.5.1.41" evidence="1 10"/>
<keyword evidence="3" id="KW-0808">Transferase</keyword>
<keyword evidence="6" id="KW-0443">Lipid metabolism</keyword>
<dbReference type="EMBL" id="DTDJ01000025">
    <property type="protein sequence ID" value="HGL17388.1"/>
    <property type="molecule type" value="Genomic_DNA"/>
</dbReference>
<protein>
    <recommendedName>
        <fullName evidence="1 10">Phosphoglycerol geranylgeranyltransferase</fullName>
        <ecNumber evidence="1 10">2.5.1.41</ecNumber>
    </recommendedName>
</protein>
<dbReference type="InterPro" id="IPR010946">
    <property type="entry name" value="GGGP_synth"/>
</dbReference>
<dbReference type="Pfam" id="PF01884">
    <property type="entry name" value="PcrB"/>
    <property type="match status" value="1"/>
</dbReference>
<dbReference type="HAMAP" id="MF_00112">
    <property type="entry name" value="GGGP_HepGP_synthase"/>
    <property type="match status" value="1"/>
</dbReference>
<dbReference type="NCBIfam" id="TIGR01769">
    <property type="entry name" value="GGGP"/>
    <property type="match status" value="1"/>
</dbReference>
<dbReference type="SUPFAM" id="SSF51395">
    <property type="entry name" value="FMN-linked oxidoreductases"/>
    <property type="match status" value="1"/>
</dbReference>
<dbReference type="Gene3D" id="3.20.20.390">
    <property type="entry name" value="FMN-linked oxidoreductases"/>
    <property type="match status" value="1"/>
</dbReference>
<dbReference type="InterPro" id="IPR050064">
    <property type="entry name" value="IGPS_HisA/HisF"/>
</dbReference>
<dbReference type="GO" id="GO:0047294">
    <property type="term" value="F:phosphoglycerol geranylgeranyltransferase activity"/>
    <property type="evidence" value="ECO:0007669"/>
    <property type="project" value="UniProtKB-UniRule"/>
</dbReference>
<dbReference type="GO" id="GO:0008654">
    <property type="term" value="P:phospholipid biosynthetic process"/>
    <property type="evidence" value="ECO:0007669"/>
    <property type="project" value="UniProtKB-KW"/>
</dbReference>
<keyword evidence="7" id="KW-0594">Phospholipid biosynthesis</keyword>
<gene>
    <name evidence="11" type="ORF">ENU66_03530</name>
</gene>
<sequence length="239" mass="26366">MSLYERLFLNGEKKRILVLLDPDKLNDEKVFEILSFYENQEKVLGFLVGSSLLVRSDMEYFISKVKSNTSKPVIIFPGSHCQVVKGADAILFLSLLSGRNPQYLIDEQVKMAPLVKRYGLEAIPTAYLLFDSGKATTVEVVSGTRPLPRDKVDLAVAHALAAEYLGFKLLYLEAGSGALNPVPGEVIRIVKESVSIPLIVGGGLNTKEKIISAFESGADFIVIGNKLEEDPEFLRRIYG</sequence>
<dbReference type="PANTHER" id="PTHR21235">
    <property type="entry name" value="IMIDAZOLE GLYCEROL PHOSPHATE SYNTHASE SUBUNIT HISF/H IGP SYNTHASE SUBUNIT HISF/H"/>
    <property type="match status" value="1"/>
</dbReference>